<feature type="site" description="Could be important to modulate the pK values of the two catalytic cysteine residues" evidence="3">
    <location>
        <position position="143"/>
    </location>
</feature>
<comment type="subunit">
    <text evidence="3">Homodimer.</text>
</comment>
<feature type="active site" description="Proton acceptor" evidence="3">
    <location>
        <position position="202"/>
    </location>
</feature>
<dbReference type="EC" id="5.1.1.7" evidence="3 4"/>
<dbReference type="PANTHER" id="PTHR31689">
    <property type="entry name" value="DIAMINOPIMELATE EPIMERASE, CHLOROPLASTIC"/>
    <property type="match status" value="1"/>
</dbReference>
<protein>
    <recommendedName>
        <fullName evidence="3 4">Diaminopimelate epimerase</fullName>
        <shortName evidence="3">DAP epimerase</shortName>
        <ecNumber evidence="3 4">5.1.1.7</ecNumber>
    </recommendedName>
    <alternativeName>
        <fullName evidence="3">PLP-independent amino acid racemase</fullName>
    </alternativeName>
</protein>
<dbReference type="GO" id="GO:0008837">
    <property type="term" value="F:diaminopimelate epimerase activity"/>
    <property type="evidence" value="ECO:0007669"/>
    <property type="project" value="UniProtKB-UniRule"/>
</dbReference>
<gene>
    <name evidence="3" type="primary">dapF</name>
    <name evidence="5" type="ORF">CLV42_102145</name>
</gene>
<evidence type="ECO:0000313" key="6">
    <source>
        <dbReference type="Proteomes" id="UP000240978"/>
    </source>
</evidence>
<keyword evidence="3" id="KW-0028">Amino-acid biosynthesis</keyword>
<dbReference type="PANTHER" id="PTHR31689:SF0">
    <property type="entry name" value="DIAMINOPIMELATE EPIMERASE"/>
    <property type="match status" value="1"/>
</dbReference>
<keyword evidence="3" id="KW-0457">Lysine biosynthesis</keyword>
<name>A0A2P8GKT6_9BACT</name>
<comment type="subcellular location">
    <subcellularLocation>
        <location evidence="3">Cytoplasm</location>
    </subcellularLocation>
</comment>
<reference evidence="5 6" key="1">
    <citation type="submission" date="2018-03" db="EMBL/GenBank/DDBJ databases">
        <title>Genomic Encyclopedia of Archaeal and Bacterial Type Strains, Phase II (KMG-II): from individual species to whole genera.</title>
        <authorList>
            <person name="Goeker M."/>
        </authorList>
    </citation>
    <scope>NUCLEOTIDE SEQUENCE [LARGE SCALE GENOMIC DNA]</scope>
    <source>
        <strain evidence="5 6">DSM 18107</strain>
    </source>
</reference>
<dbReference type="Gene3D" id="3.10.310.10">
    <property type="entry name" value="Diaminopimelate Epimerase, Chain A, domain 1"/>
    <property type="match status" value="2"/>
</dbReference>
<dbReference type="NCBIfam" id="TIGR00652">
    <property type="entry name" value="DapF"/>
    <property type="match status" value="1"/>
</dbReference>
<dbReference type="UniPathway" id="UPA00034">
    <property type="reaction ID" value="UER00025"/>
</dbReference>
<feature type="active site" description="Proton donor" evidence="3">
    <location>
        <position position="78"/>
    </location>
</feature>
<feature type="binding site" evidence="3">
    <location>
        <begin position="203"/>
        <end position="204"/>
    </location>
    <ligand>
        <name>substrate</name>
    </ligand>
</feature>
<organism evidence="5 6">
    <name type="scientific">Chitinophaga ginsengisoli</name>
    <dbReference type="NCBI Taxonomy" id="363837"/>
    <lineage>
        <taxon>Bacteria</taxon>
        <taxon>Pseudomonadati</taxon>
        <taxon>Bacteroidota</taxon>
        <taxon>Chitinophagia</taxon>
        <taxon>Chitinophagales</taxon>
        <taxon>Chitinophagaceae</taxon>
        <taxon>Chitinophaga</taxon>
    </lineage>
</organism>
<dbReference type="EMBL" id="PYGK01000002">
    <property type="protein sequence ID" value="PSL34572.1"/>
    <property type="molecule type" value="Genomic_DNA"/>
</dbReference>
<feature type="binding site" evidence="3">
    <location>
        <position position="17"/>
    </location>
    <ligand>
        <name>substrate</name>
    </ligand>
</feature>
<dbReference type="SUPFAM" id="SSF54506">
    <property type="entry name" value="Diaminopimelate epimerase-like"/>
    <property type="match status" value="2"/>
</dbReference>
<proteinExistence type="inferred from homology"/>
<evidence type="ECO:0000256" key="4">
    <source>
        <dbReference type="NCBIfam" id="TIGR00652"/>
    </source>
</evidence>
<feature type="site" description="Could be important to modulate the pK values of the two catalytic cysteine residues" evidence="3">
    <location>
        <position position="192"/>
    </location>
</feature>
<dbReference type="Pfam" id="PF01678">
    <property type="entry name" value="DAP_epimerase"/>
    <property type="match status" value="2"/>
</dbReference>
<feature type="binding site" evidence="3">
    <location>
        <begin position="79"/>
        <end position="80"/>
    </location>
    <ligand>
        <name>substrate</name>
    </ligand>
</feature>
<comment type="function">
    <text evidence="3">Catalyzes the stereoinversion of LL-2,6-diaminopimelate (L,L-DAP) to meso-diaminopimelate (meso-DAP), a precursor of L-lysine and an essential component of the bacterial peptidoglycan.</text>
</comment>
<dbReference type="AlphaFoldDB" id="A0A2P8GKT6"/>
<evidence type="ECO:0000256" key="1">
    <source>
        <dbReference type="ARBA" id="ARBA00010219"/>
    </source>
</evidence>
<dbReference type="HAMAP" id="MF_00197">
    <property type="entry name" value="DAP_epimerase"/>
    <property type="match status" value="1"/>
</dbReference>
<dbReference type="InterPro" id="IPR001653">
    <property type="entry name" value="DAP_epimerase_DapF"/>
</dbReference>
<feature type="binding site" evidence="3">
    <location>
        <position position="69"/>
    </location>
    <ligand>
        <name>substrate</name>
    </ligand>
</feature>
<keyword evidence="6" id="KW-1185">Reference proteome</keyword>
<comment type="caution">
    <text evidence="3">Lacks conserved residue(s) required for the propagation of feature annotation.</text>
</comment>
<sequence length="264" mass="29512">MRIMSAIHFYKYQGTGNDFVIMDNRKGEYNFLTEEQVKFLCDRRFGVGADGLMLLNTQEGYDFGMKYYNADGRESSMCGNGGRCLVAFARQMGLKNEKLSFLAVDGPHEATLKGDSWVNLKMQDVNGVEIGSLYSYLNTGSPHFVKFVDDVQAVDVYTEGRGIRYNDRFSKEGTNVNFVQPLEQGIFVRTYERGVEDETYSCGTGVTAAALMTAGPEQKEYVIPVQTLGGNLEVRFTKTGERSYNNIWLCGPATLVFEGNITLP</sequence>
<keyword evidence="2 3" id="KW-0413">Isomerase</keyword>
<dbReference type="GO" id="GO:0009089">
    <property type="term" value="P:lysine biosynthetic process via diaminopimelate"/>
    <property type="evidence" value="ECO:0007669"/>
    <property type="project" value="UniProtKB-UniRule"/>
</dbReference>
<keyword evidence="3" id="KW-0963">Cytoplasm</keyword>
<comment type="caution">
    <text evidence="5">The sequence shown here is derived from an EMBL/GenBank/DDBJ whole genome shotgun (WGS) entry which is preliminary data.</text>
</comment>
<comment type="catalytic activity">
    <reaction evidence="3">
        <text>(2S,6S)-2,6-diaminopimelate = meso-2,6-diaminopimelate</text>
        <dbReference type="Rhea" id="RHEA:15393"/>
        <dbReference type="ChEBI" id="CHEBI:57609"/>
        <dbReference type="ChEBI" id="CHEBI:57791"/>
        <dbReference type="EC" id="5.1.1.7"/>
    </reaction>
</comment>
<evidence type="ECO:0000256" key="3">
    <source>
        <dbReference type="HAMAP-Rule" id="MF_00197"/>
    </source>
</evidence>
<dbReference type="GO" id="GO:0005829">
    <property type="term" value="C:cytosol"/>
    <property type="evidence" value="ECO:0007669"/>
    <property type="project" value="TreeGrafter"/>
</dbReference>
<feature type="binding site" evidence="3">
    <location>
        <position position="175"/>
    </location>
    <ligand>
        <name>substrate</name>
    </ligand>
</feature>
<evidence type="ECO:0000313" key="5">
    <source>
        <dbReference type="EMBL" id="PSL34572.1"/>
    </source>
</evidence>
<comment type="similarity">
    <text evidence="1 3">Belongs to the diaminopimelate epimerase family.</text>
</comment>
<dbReference type="Proteomes" id="UP000240978">
    <property type="component" value="Unassembled WGS sequence"/>
</dbReference>
<evidence type="ECO:0000256" key="2">
    <source>
        <dbReference type="ARBA" id="ARBA00023235"/>
    </source>
</evidence>
<feature type="binding site" evidence="3">
    <location>
        <begin position="192"/>
        <end position="193"/>
    </location>
    <ligand>
        <name>substrate</name>
    </ligand>
</feature>
<comment type="pathway">
    <text evidence="3">Amino-acid biosynthesis; L-lysine biosynthesis via DAP pathway; DL-2,6-diaminopimelate from LL-2,6-diaminopimelate: step 1/1.</text>
</comment>
<accession>A0A2P8GKT6</accession>